<evidence type="ECO:0000256" key="7">
    <source>
        <dbReference type="ARBA" id="ARBA00023180"/>
    </source>
</evidence>
<feature type="binding site" evidence="8">
    <location>
        <position position="76"/>
    </location>
    <ligand>
        <name>Zn(2+)</name>
        <dbReference type="ChEBI" id="CHEBI:29105"/>
        <note>catalytic</note>
    </ligand>
</feature>
<dbReference type="PANTHER" id="PTHR11905">
    <property type="entry name" value="ADAM A DISINTEGRIN AND METALLOPROTEASE DOMAIN"/>
    <property type="match status" value="1"/>
</dbReference>
<name>V4BFD8_LOTGI</name>
<dbReference type="Pfam" id="PF17771">
    <property type="entry name" value="ADAMTS_CR_2"/>
    <property type="match status" value="1"/>
</dbReference>
<dbReference type="InterPro" id="IPR041645">
    <property type="entry name" value="ADAMTS_CR_2"/>
</dbReference>
<evidence type="ECO:0000256" key="3">
    <source>
        <dbReference type="ARBA" id="ARBA00022801"/>
    </source>
</evidence>
<dbReference type="InterPro" id="IPR001590">
    <property type="entry name" value="Peptidase_M12B"/>
</dbReference>
<dbReference type="EMBL" id="KB202883">
    <property type="protein sequence ID" value="ESO87624.1"/>
    <property type="molecule type" value="Genomic_DNA"/>
</dbReference>
<keyword evidence="2 8" id="KW-0479">Metal-binding</keyword>
<dbReference type="Pfam" id="PF13574">
    <property type="entry name" value="Reprolysin_2"/>
    <property type="match status" value="1"/>
</dbReference>
<evidence type="ECO:0000259" key="9">
    <source>
        <dbReference type="PROSITE" id="PS50215"/>
    </source>
</evidence>
<comment type="caution">
    <text evidence="8">Lacks conserved residue(s) required for the propagation of feature annotation.</text>
</comment>
<dbReference type="GO" id="GO:0006509">
    <property type="term" value="P:membrane protein ectodomain proteolysis"/>
    <property type="evidence" value="ECO:0007669"/>
    <property type="project" value="TreeGrafter"/>
</dbReference>
<organism evidence="10 11">
    <name type="scientific">Lottia gigantea</name>
    <name type="common">Giant owl limpet</name>
    <dbReference type="NCBI Taxonomy" id="225164"/>
    <lineage>
        <taxon>Eukaryota</taxon>
        <taxon>Metazoa</taxon>
        <taxon>Spiralia</taxon>
        <taxon>Lophotrochozoa</taxon>
        <taxon>Mollusca</taxon>
        <taxon>Gastropoda</taxon>
        <taxon>Patellogastropoda</taxon>
        <taxon>Lottioidea</taxon>
        <taxon>Lottiidae</taxon>
        <taxon>Lottia</taxon>
    </lineage>
</organism>
<proteinExistence type="predicted"/>
<accession>V4BFD8</accession>
<evidence type="ECO:0000256" key="2">
    <source>
        <dbReference type="ARBA" id="ARBA00022723"/>
    </source>
</evidence>
<evidence type="ECO:0000256" key="5">
    <source>
        <dbReference type="ARBA" id="ARBA00023049"/>
    </source>
</evidence>
<dbReference type="CTD" id="20249739"/>
<dbReference type="GO" id="GO:0004222">
    <property type="term" value="F:metalloendopeptidase activity"/>
    <property type="evidence" value="ECO:0007669"/>
    <property type="project" value="InterPro"/>
</dbReference>
<keyword evidence="11" id="KW-1185">Reference proteome</keyword>
<keyword evidence="5" id="KW-0482">Metalloprotease</keyword>
<evidence type="ECO:0000256" key="6">
    <source>
        <dbReference type="ARBA" id="ARBA00023157"/>
    </source>
</evidence>
<dbReference type="GeneID" id="20249739"/>
<dbReference type="Proteomes" id="UP000030746">
    <property type="component" value="Unassembled WGS sequence"/>
</dbReference>
<reference evidence="10 11" key="1">
    <citation type="journal article" date="2013" name="Nature">
        <title>Insights into bilaterian evolution from three spiralian genomes.</title>
        <authorList>
            <person name="Simakov O."/>
            <person name="Marletaz F."/>
            <person name="Cho S.J."/>
            <person name="Edsinger-Gonzales E."/>
            <person name="Havlak P."/>
            <person name="Hellsten U."/>
            <person name="Kuo D.H."/>
            <person name="Larsson T."/>
            <person name="Lv J."/>
            <person name="Arendt D."/>
            <person name="Savage R."/>
            <person name="Osoegawa K."/>
            <person name="de Jong P."/>
            <person name="Grimwood J."/>
            <person name="Chapman J.A."/>
            <person name="Shapiro H."/>
            <person name="Aerts A."/>
            <person name="Otillar R.P."/>
            <person name="Terry A.Y."/>
            <person name="Boore J.L."/>
            <person name="Grigoriev I.V."/>
            <person name="Lindberg D.R."/>
            <person name="Seaver E.C."/>
            <person name="Weisblat D.A."/>
            <person name="Putnam N.H."/>
            <person name="Rokhsar D.S."/>
        </authorList>
    </citation>
    <scope>NUCLEOTIDE SEQUENCE [LARGE SCALE GENOMIC DNA]</scope>
</reference>
<protein>
    <recommendedName>
        <fullName evidence="9">Peptidase M12B domain-containing protein</fullName>
    </recommendedName>
</protein>
<evidence type="ECO:0000313" key="10">
    <source>
        <dbReference type="EMBL" id="ESO87624.1"/>
    </source>
</evidence>
<dbReference type="RefSeq" id="XP_009061815.1">
    <property type="nucleotide sequence ID" value="XM_009063567.1"/>
</dbReference>
<keyword evidence="7" id="KW-0325">Glycoprotein</keyword>
<dbReference type="PROSITE" id="PS50215">
    <property type="entry name" value="ADAM_MEPRO"/>
    <property type="match status" value="1"/>
</dbReference>
<dbReference type="Gene3D" id="3.40.1620.60">
    <property type="match status" value="1"/>
</dbReference>
<sequence>MAVKLGPGWCGSIVNATIPFCSITTPGGIGYVKGACISSRKYAKSTYDVAVSEIGKSFKGVLVSAHEVGHLIGAYHDGVDEAADCPKNSGFIMSYTRHNASMFSRFSECSKRSIRHFLSKIWYSKCLRETSDAGYTYPELLPGQYMPISDQCREYSNGFPCPSQSAEERCQKLCCENNVYRIFRREPAVDGTKCGLGMMCMNGACIPSSKLKVLPWI</sequence>
<dbReference type="OMA" id="MTHELEH"/>
<keyword evidence="3" id="KW-0378">Hydrolase</keyword>
<evidence type="ECO:0000256" key="8">
    <source>
        <dbReference type="PROSITE-ProRule" id="PRU00276"/>
    </source>
</evidence>
<dbReference type="OrthoDB" id="9936463at2759"/>
<dbReference type="HOGENOM" id="CLU_1273510_0_0_1"/>
<dbReference type="PANTHER" id="PTHR11905:SF159">
    <property type="entry name" value="ADAM METALLOPROTEASE"/>
    <property type="match status" value="1"/>
</dbReference>
<gene>
    <name evidence="10" type="ORF">LOTGIDRAFT_235071</name>
</gene>
<evidence type="ECO:0000313" key="11">
    <source>
        <dbReference type="Proteomes" id="UP000030746"/>
    </source>
</evidence>
<keyword evidence="6" id="KW-1015">Disulfide bond</keyword>
<feature type="domain" description="Peptidase M12B" evidence="9">
    <location>
        <begin position="28"/>
        <end position="120"/>
    </location>
</feature>
<feature type="binding site" evidence="8">
    <location>
        <position position="70"/>
    </location>
    <ligand>
        <name>Zn(2+)</name>
        <dbReference type="ChEBI" id="CHEBI:29105"/>
        <note>catalytic</note>
    </ligand>
</feature>
<feature type="active site" evidence="8">
    <location>
        <position position="67"/>
    </location>
</feature>
<evidence type="ECO:0000256" key="4">
    <source>
        <dbReference type="ARBA" id="ARBA00022833"/>
    </source>
</evidence>
<feature type="binding site" evidence="8">
    <location>
        <position position="66"/>
    </location>
    <ligand>
        <name>Zn(2+)</name>
        <dbReference type="ChEBI" id="CHEBI:29105"/>
        <note>catalytic</note>
    </ligand>
</feature>
<keyword evidence="4 8" id="KW-0862">Zinc</keyword>
<keyword evidence="1" id="KW-0645">Protease</keyword>
<evidence type="ECO:0000256" key="1">
    <source>
        <dbReference type="ARBA" id="ARBA00022670"/>
    </source>
</evidence>
<dbReference type="KEGG" id="lgi:LOTGIDRAFT_235071"/>
<dbReference type="Gene3D" id="3.40.390.10">
    <property type="entry name" value="Collagenase (Catalytic Domain)"/>
    <property type="match status" value="1"/>
</dbReference>
<dbReference type="SUPFAM" id="SSF55486">
    <property type="entry name" value="Metalloproteases ('zincins'), catalytic domain"/>
    <property type="match status" value="1"/>
</dbReference>
<dbReference type="GO" id="GO:0046872">
    <property type="term" value="F:metal ion binding"/>
    <property type="evidence" value="ECO:0007669"/>
    <property type="project" value="UniProtKB-KW"/>
</dbReference>
<dbReference type="InterPro" id="IPR024079">
    <property type="entry name" value="MetalloPept_cat_dom_sf"/>
</dbReference>
<dbReference type="AlphaFoldDB" id="V4BFD8"/>